<keyword evidence="2" id="KW-1185">Reference proteome</keyword>
<organism evidence="1 2">
    <name type="scientific">Paraburkholderia unamae</name>
    <dbReference type="NCBI Taxonomy" id="219649"/>
    <lineage>
        <taxon>Bacteria</taxon>
        <taxon>Pseudomonadati</taxon>
        <taxon>Pseudomonadota</taxon>
        <taxon>Betaproteobacteria</taxon>
        <taxon>Burkholderiales</taxon>
        <taxon>Burkholderiaceae</taxon>
        <taxon>Paraburkholderia</taxon>
    </lineage>
</organism>
<comment type="caution">
    <text evidence="1">The sequence shown here is derived from an EMBL/GenBank/DDBJ whole genome shotgun (WGS) entry which is preliminary data.</text>
</comment>
<dbReference type="Proteomes" id="UP000245712">
    <property type="component" value="Unassembled WGS sequence"/>
</dbReference>
<accession>A0ABX5K7Q0</accession>
<dbReference type="SUPFAM" id="SSF52266">
    <property type="entry name" value="SGNH hydrolase"/>
    <property type="match status" value="1"/>
</dbReference>
<dbReference type="RefSeq" id="WP_116614804.1">
    <property type="nucleotide sequence ID" value="NZ_CAJZAT010000182.1"/>
</dbReference>
<dbReference type="InterPro" id="IPR036514">
    <property type="entry name" value="SGNH_hydro_sf"/>
</dbReference>
<protein>
    <recommendedName>
        <fullName evidence="3">GDSL-like lipase/acylhydrolase family protein</fullName>
    </recommendedName>
</protein>
<sequence length="220" mass="24340">MKEDILVLGDSHVLVFSCEHMAQAFPDHHFDVVNVPGATVSGLPNPNAVTAAKQKFDEAIASTKARKVVVMIGEVDTGFVIWYRAQKYGASVDEMVELALTHYQQLLLELRERFDVACVSTPLPTIRDGADWGEVANRRREVSATQSERTELTLTFNSAMQAFCASNGIAYVMLDEDSLGDNGVVKDSLLNADPRDHHYDAQEHARMIAPLLQPWAARGR</sequence>
<dbReference type="EMBL" id="QEOB01000038">
    <property type="protein sequence ID" value="PVX68677.1"/>
    <property type="molecule type" value="Genomic_DNA"/>
</dbReference>
<reference evidence="1 2" key="1">
    <citation type="submission" date="2018-05" db="EMBL/GenBank/DDBJ databases">
        <title>Genomic Encyclopedia of Type Strains, Phase IV (KMG-V): Genome sequencing to study the core and pangenomes of soil and plant-associated prokaryotes.</title>
        <authorList>
            <person name="Whitman W."/>
        </authorList>
    </citation>
    <scope>NUCLEOTIDE SEQUENCE [LARGE SCALE GENOMIC DNA]</scope>
    <source>
        <strain evidence="1 2">SCZa-39</strain>
    </source>
</reference>
<dbReference type="Gene3D" id="3.40.50.1110">
    <property type="entry name" value="SGNH hydrolase"/>
    <property type="match status" value="1"/>
</dbReference>
<evidence type="ECO:0000313" key="2">
    <source>
        <dbReference type="Proteomes" id="UP000245712"/>
    </source>
</evidence>
<gene>
    <name evidence="1" type="ORF">C7402_13810</name>
</gene>
<name>A0ABX5K7Q0_9BURK</name>
<evidence type="ECO:0000313" key="1">
    <source>
        <dbReference type="EMBL" id="PVX68677.1"/>
    </source>
</evidence>
<evidence type="ECO:0008006" key="3">
    <source>
        <dbReference type="Google" id="ProtNLM"/>
    </source>
</evidence>
<proteinExistence type="predicted"/>